<dbReference type="EMBL" id="CADCUK010000172">
    <property type="protein sequence ID" value="CAA9388566.1"/>
    <property type="molecule type" value="Genomic_DNA"/>
</dbReference>
<evidence type="ECO:0000256" key="4">
    <source>
        <dbReference type="ARBA" id="ARBA00023027"/>
    </source>
</evidence>
<evidence type="ECO:0000313" key="9">
    <source>
        <dbReference type="EMBL" id="CAA9388566.1"/>
    </source>
</evidence>
<dbReference type="InterPro" id="IPR029056">
    <property type="entry name" value="Ribokinase-like"/>
</dbReference>
<comment type="catalytic activity">
    <reaction evidence="6">
        <text>(6S)-NADHX + ADP = AMP + phosphate + NADH + H(+)</text>
        <dbReference type="Rhea" id="RHEA:32223"/>
        <dbReference type="ChEBI" id="CHEBI:15378"/>
        <dbReference type="ChEBI" id="CHEBI:43474"/>
        <dbReference type="ChEBI" id="CHEBI:57945"/>
        <dbReference type="ChEBI" id="CHEBI:64074"/>
        <dbReference type="ChEBI" id="CHEBI:456215"/>
        <dbReference type="ChEBI" id="CHEBI:456216"/>
        <dbReference type="EC" id="4.2.1.136"/>
    </reaction>
</comment>
<dbReference type="GO" id="GO:0046496">
    <property type="term" value="P:nicotinamide nucleotide metabolic process"/>
    <property type="evidence" value="ECO:0007669"/>
    <property type="project" value="UniProtKB-UniRule"/>
</dbReference>
<dbReference type="Gene3D" id="3.40.1190.20">
    <property type="match status" value="1"/>
</dbReference>
<dbReference type="PANTHER" id="PTHR12592">
    <property type="entry name" value="ATP-DEPENDENT (S)-NAD(P)H-HYDRATE DEHYDRATASE FAMILY MEMBER"/>
    <property type="match status" value="1"/>
</dbReference>
<feature type="binding site" evidence="6">
    <location>
        <position position="44"/>
    </location>
    <ligand>
        <name>(6S)-NADPHX</name>
        <dbReference type="ChEBI" id="CHEBI:64076"/>
    </ligand>
</feature>
<keyword evidence="4 6" id="KW-0520">NAD</keyword>
<dbReference type="CDD" id="cd01171">
    <property type="entry name" value="YXKO-related"/>
    <property type="match status" value="1"/>
</dbReference>
<dbReference type="SUPFAM" id="SSF53613">
    <property type="entry name" value="Ribokinase-like"/>
    <property type="match status" value="1"/>
</dbReference>
<dbReference type="Pfam" id="PF01256">
    <property type="entry name" value="Carb_kinase"/>
    <property type="match status" value="1"/>
</dbReference>
<evidence type="ECO:0000256" key="3">
    <source>
        <dbReference type="ARBA" id="ARBA00022857"/>
    </source>
</evidence>
<feature type="binding site" evidence="6">
    <location>
        <position position="232"/>
    </location>
    <ligand>
        <name>AMP</name>
        <dbReference type="ChEBI" id="CHEBI:456215"/>
    </ligand>
</feature>
<comment type="catalytic activity">
    <reaction evidence="6">
        <text>(6S)-NADPHX + ADP = AMP + phosphate + NADPH + H(+)</text>
        <dbReference type="Rhea" id="RHEA:32235"/>
        <dbReference type="ChEBI" id="CHEBI:15378"/>
        <dbReference type="ChEBI" id="CHEBI:43474"/>
        <dbReference type="ChEBI" id="CHEBI:57783"/>
        <dbReference type="ChEBI" id="CHEBI:64076"/>
        <dbReference type="ChEBI" id="CHEBI:456215"/>
        <dbReference type="ChEBI" id="CHEBI:456216"/>
        <dbReference type="EC" id="4.2.1.136"/>
    </reaction>
</comment>
<evidence type="ECO:0000256" key="7">
    <source>
        <dbReference type="SAM" id="MobiDB-lite"/>
    </source>
</evidence>
<feature type="region of interest" description="Disordered" evidence="7">
    <location>
        <begin position="1"/>
        <end position="26"/>
    </location>
</feature>
<organism evidence="9">
    <name type="scientific">uncultured Nocardioidaceae bacterium</name>
    <dbReference type="NCBI Taxonomy" id="253824"/>
    <lineage>
        <taxon>Bacteria</taxon>
        <taxon>Bacillati</taxon>
        <taxon>Actinomycetota</taxon>
        <taxon>Actinomycetes</taxon>
        <taxon>Propionibacteriales</taxon>
        <taxon>Nocardioidaceae</taxon>
        <taxon>environmental samples</taxon>
    </lineage>
</organism>
<dbReference type="GO" id="GO:0052856">
    <property type="term" value="F:NAD(P)HX epimerase activity"/>
    <property type="evidence" value="ECO:0007669"/>
    <property type="project" value="TreeGrafter"/>
</dbReference>
<gene>
    <name evidence="6" type="primary">nnrD</name>
    <name evidence="9" type="ORF">AVDCRST_MAG47-2673</name>
</gene>
<evidence type="ECO:0000256" key="5">
    <source>
        <dbReference type="ARBA" id="ARBA00023239"/>
    </source>
</evidence>
<feature type="binding site" evidence="6">
    <location>
        <position position="233"/>
    </location>
    <ligand>
        <name>(6S)-NADPHX</name>
        <dbReference type="ChEBI" id="CHEBI:64076"/>
    </ligand>
</feature>
<protein>
    <recommendedName>
        <fullName evidence="6">ADP-dependent (S)-NAD(P)H-hydrate dehydratase</fullName>
        <ecNumber evidence="6">4.2.1.136</ecNumber>
    </recommendedName>
    <alternativeName>
        <fullName evidence="6">ADP-dependent NAD(P)HX dehydratase</fullName>
    </alternativeName>
</protein>
<keyword evidence="3 6" id="KW-0521">NADP</keyword>
<feature type="binding site" evidence="6">
    <location>
        <position position="115"/>
    </location>
    <ligand>
        <name>(6S)-NADPHX</name>
        <dbReference type="ChEBI" id="CHEBI:64076"/>
    </ligand>
</feature>
<comment type="cofactor">
    <cofactor evidence="6">
        <name>Mg(2+)</name>
        <dbReference type="ChEBI" id="CHEBI:18420"/>
    </cofactor>
</comment>
<dbReference type="PROSITE" id="PS51383">
    <property type="entry name" value="YJEF_C_3"/>
    <property type="match status" value="1"/>
</dbReference>
<name>A0A6J4NNQ8_9ACTN</name>
<dbReference type="PANTHER" id="PTHR12592:SF0">
    <property type="entry name" value="ATP-DEPENDENT (S)-NAD(P)H-HYDRATE DEHYDRATASE"/>
    <property type="match status" value="1"/>
</dbReference>
<dbReference type="HAMAP" id="MF_01965">
    <property type="entry name" value="NADHX_dehydratase"/>
    <property type="match status" value="1"/>
</dbReference>
<dbReference type="NCBIfam" id="TIGR00196">
    <property type="entry name" value="yjeF_cterm"/>
    <property type="match status" value="1"/>
</dbReference>
<accession>A0A6J4NNQ8</accession>
<dbReference type="GO" id="GO:0005524">
    <property type="term" value="F:ATP binding"/>
    <property type="evidence" value="ECO:0007669"/>
    <property type="project" value="UniProtKB-KW"/>
</dbReference>
<reference evidence="9" key="1">
    <citation type="submission" date="2020-02" db="EMBL/GenBank/DDBJ databases">
        <authorList>
            <person name="Meier V. D."/>
        </authorList>
    </citation>
    <scope>NUCLEOTIDE SEQUENCE</scope>
    <source>
        <strain evidence="9">AVDCRST_MAG47</strain>
    </source>
</reference>
<evidence type="ECO:0000256" key="2">
    <source>
        <dbReference type="ARBA" id="ARBA00022840"/>
    </source>
</evidence>
<comment type="caution">
    <text evidence="6">Lacks conserved residue(s) required for the propagation of feature annotation.</text>
</comment>
<comment type="similarity">
    <text evidence="6">Belongs to the NnrD/CARKD family.</text>
</comment>
<evidence type="ECO:0000256" key="1">
    <source>
        <dbReference type="ARBA" id="ARBA00022741"/>
    </source>
</evidence>
<feature type="domain" description="YjeF C-terminal" evidence="8">
    <location>
        <begin position="9"/>
        <end position="292"/>
    </location>
</feature>
<dbReference type="EC" id="4.2.1.136" evidence="6"/>
<dbReference type="GO" id="GO:0110051">
    <property type="term" value="P:metabolite repair"/>
    <property type="evidence" value="ECO:0007669"/>
    <property type="project" value="TreeGrafter"/>
</dbReference>
<comment type="subunit">
    <text evidence="6">Homotetramer.</text>
</comment>
<sequence>MTANEPVLVTSGTLHDWPLPEPGSDKEARGRVVVVGGSRGTPGAVLLAGEAALRAGGGKLQLATAESACTAIAVAVPESMVIPLPETSEGCIGTAAADLVVEEAEGADVVLLGPGLVGVDDSLALIEGILPRLDTTVVIDALASAYVTAHPDGLRHLGGRCVLTVNPTELARILDRDEDEVSGDPLEAARDTAELVQAVVLCGGSEKAVATPDGAAWLVQVGGPGLGVSGSGDTQSGIVAGLLARGAEPAQAAVWGAFLHGRAGEQLAVSVGAVGFLAREIPGRVPGLLAELGG</sequence>
<comment type="function">
    <text evidence="6">Catalyzes the dehydration of the S-form of NAD(P)HX at the expense of ADP, which is converted to AMP. Together with NAD(P)HX epimerase, which catalyzes the epimerization of the S- and R-forms, the enzyme allows the repair of both epimers of NAD(P)HX, a damaged form of NAD(P)H that is a result of enzymatic or heat-dependent hydration.</text>
</comment>
<keyword evidence="2 6" id="KW-0067">ATP-binding</keyword>
<evidence type="ECO:0000256" key="6">
    <source>
        <dbReference type="HAMAP-Rule" id="MF_01965"/>
    </source>
</evidence>
<dbReference type="InterPro" id="IPR000631">
    <property type="entry name" value="CARKD"/>
</dbReference>
<keyword evidence="5 6" id="KW-0456">Lyase</keyword>
<keyword evidence="1 6" id="KW-0547">Nucleotide-binding</keyword>
<evidence type="ECO:0000259" key="8">
    <source>
        <dbReference type="PROSITE" id="PS51383"/>
    </source>
</evidence>
<dbReference type="GO" id="GO:0052855">
    <property type="term" value="F:ADP-dependent NAD(P)H-hydrate dehydratase activity"/>
    <property type="evidence" value="ECO:0007669"/>
    <property type="project" value="UniProtKB-UniRule"/>
</dbReference>
<proteinExistence type="inferred from homology"/>
<dbReference type="AlphaFoldDB" id="A0A6J4NNQ8"/>